<gene>
    <name evidence="3" type="ORF">DMH04_55115</name>
</gene>
<name>A0A428XWZ1_KIBAR</name>
<evidence type="ECO:0000259" key="2">
    <source>
        <dbReference type="Pfam" id="PF21946"/>
    </source>
</evidence>
<organism evidence="3 4">
    <name type="scientific">Kibdelosporangium aridum</name>
    <dbReference type="NCBI Taxonomy" id="2030"/>
    <lineage>
        <taxon>Bacteria</taxon>
        <taxon>Bacillati</taxon>
        <taxon>Actinomycetota</taxon>
        <taxon>Actinomycetes</taxon>
        <taxon>Pseudonocardiales</taxon>
        <taxon>Pseudonocardiaceae</taxon>
        <taxon>Kibdelosporangium</taxon>
    </lineage>
</organism>
<comment type="caution">
    <text evidence="3">The sequence shown here is derived from an EMBL/GenBank/DDBJ whole genome shotgun (WGS) entry which is preliminary data.</text>
</comment>
<sequence length="251" mass="27478">MWLCDEPAGFRKGLDNPGIVTRVHQAPHRSARRWAVVPLLLVLAFALSGCVRVRAAMAVDANDLISGTLEIATVQVKPEEIGPALTIPAELSSQVTMEPYKADGYVGQTVRFTQLSFDQLRTLTESISSLTSRYRLNFRRSGDIVSLAGVADLSQLRPDGVDVQLKIAFPGPIGRTNGILELDNNISWKLSPGRITDITATSQYNSESGMSWTRWVLLVGAGAVGTALIVLALALFTHRRSRRKEQMSEYV</sequence>
<dbReference type="Pfam" id="PF21946">
    <property type="entry name" value="LppM"/>
    <property type="match status" value="1"/>
</dbReference>
<evidence type="ECO:0000313" key="3">
    <source>
        <dbReference type="EMBL" id="RSM59877.1"/>
    </source>
</evidence>
<dbReference type="OrthoDB" id="3712375at2"/>
<dbReference type="EMBL" id="QHKI01000126">
    <property type="protein sequence ID" value="RSM59877.1"/>
    <property type="molecule type" value="Genomic_DNA"/>
</dbReference>
<feature type="domain" description="LppM" evidence="2">
    <location>
        <begin position="52"/>
        <end position="204"/>
    </location>
</feature>
<accession>A0A428XWZ1</accession>
<feature type="transmembrane region" description="Helical" evidence="1">
    <location>
        <begin position="215"/>
        <end position="237"/>
    </location>
</feature>
<evidence type="ECO:0000313" key="4">
    <source>
        <dbReference type="Proteomes" id="UP000287547"/>
    </source>
</evidence>
<reference evidence="3 4" key="1">
    <citation type="submission" date="2018-05" db="EMBL/GenBank/DDBJ databases">
        <title>Evolution of GPA BGCs.</title>
        <authorList>
            <person name="Waglechner N."/>
            <person name="Wright G.D."/>
        </authorList>
    </citation>
    <scope>NUCLEOTIDE SEQUENCE [LARGE SCALE GENOMIC DNA]</scope>
    <source>
        <strain evidence="3 4">A82846</strain>
    </source>
</reference>
<evidence type="ECO:0000256" key="1">
    <source>
        <dbReference type="SAM" id="Phobius"/>
    </source>
</evidence>
<protein>
    <submittedName>
        <fullName evidence="3">DUF3153 domain-containing protein</fullName>
    </submittedName>
</protein>
<keyword evidence="1" id="KW-0812">Transmembrane</keyword>
<keyword evidence="1" id="KW-0472">Membrane</keyword>
<dbReference type="InterPro" id="IPR053807">
    <property type="entry name" value="LppM"/>
</dbReference>
<dbReference type="AlphaFoldDB" id="A0A428XWZ1"/>
<feature type="transmembrane region" description="Helical" evidence="1">
    <location>
        <begin position="34"/>
        <end position="55"/>
    </location>
</feature>
<proteinExistence type="predicted"/>
<keyword evidence="1" id="KW-1133">Transmembrane helix</keyword>
<dbReference type="Proteomes" id="UP000287547">
    <property type="component" value="Unassembled WGS sequence"/>
</dbReference>